<keyword evidence="1" id="KW-0808">Transferase</keyword>
<proteinExistence type="predicted"/>
<organism evidence="1 2">
    <name type="scientific">Denitrobacterium detoxificans</name>
    <dbReference type="NCBI Taxonomy" id="79604"/>
    <lineage>
        <taxon>Bacteria</taxon>
        <taxon>Bacillati</taxon>
        <taxon>Actinomycetota</taxon>
        <taxon>Coriobacteriia</taxon>
        <taxon>Eggerthellales</taxon>
        <taxon>Eggerthellaceae</taxon>
        <taxon>Denitrobacterium</taxon>
    </lineage>
</organism>
<sequence>MDLRAIRDAYMDDGPDFQNATARTCRDVVLTLISMSRMADHVTVKGGVVMQQISGDRRRATRDLDLDFVRYPMTDEGIREFIRSLRPSSVGVRLEIVGPVEELKHQDYRGKRVHLRITDNGGVSMDTKLDLGVHDRLSLEQQELWFDTALQDEGISLMANSKEQICAEKLRSLMRIGVASTRFKDVFDVYYLLCREGVDRESFDCAMRVLVYDADDMREAGPSDARARLTRVLGDRRFRRNLANARNNWLGANVDEVVSGILCFFS</sequence>
<dbReference type="InterPro" id="IPR014942">
    <property type="entry name" value="AbiEii"/>
</dbReference>
<protein>
    <submittedName>
        <fullName evidence="1">Predicted nucleotidyltransferase component of viral defense system</fullName>
    </submittedName>
</protein>
<accession>A0A172RXH8</accession>
<reference evidence="2" key="1">
    <citation type="submission" date="2016-10" db="EMBL/GenBank/DDBJ databases">
        <authorList>
            <person name="Varghese N."/>
        </authorList>
    </citation>
    <scope>NUCLEOTIDE SEQUENCE [LARGE SCALE GENOMIC DNA]</scope>
    <source>
        <strain evidence="2">DSM 21843</strain>
    </source>
</reference>
<dbReference type="GO" id="GO:0016740">
    <property type="term" value="F:transferase activity"/>
    <property type="evidence" value="ECO:0007669"/>
    <property type="project" value="UniProtKB-KW"/>
</dbReference>
<dbReference type="Proteomes" id="UP000182975">
    <property type="component" value="Unassembled WGS sequence"/>
</dbReference>
<dbReference type="RefSeq" id="WP_066661336.1">
    <property type="nucleotide sequence ID" value="NZ_CP011402.1"/>
</dbReference>
<dbReference type="KEGG" id="ddt:AAY81_03285"/>
<dbReference type="AlphaFoldDB" id="A0A172RXH8"/>
<dbReference type="EMBL" id="FOEC01000003">
    <property type="protein sequence ID" value="SEO61273.1"/>
    <property type="molecule type" value="Genomic_DNA"/>
</dbReference>
<evidence type="ECO:0000313" key="1">
    <source>
        <dbReference type="EMBL" id="SEO61273.1"/>
    </source>
</evidence>
<dbReference type="OrthoDB" id="3174584at2"/>
<gene>
    <name evidence="1" type="ORF">SAMN02910314_00657</name>
</gene>
<keyword evidence="2" id="KW-1185">Reference proteome</keyword>
<name>A0A172RXH8_9ACTN</name>
<dbReference type="Pfam" id="PF08843">
    <property type="entry name" value="AbiEii"/>
    <property type="match status" value="1"/>
</dbReference>
<evidence type="ECO:0000313" key="2">
    <source>
        <dbReference type="Proteomes" id="UP000182975"/>
    </source>
</evidence>